<protein>
    <recommendedName>
        <fullName evidence="5">Transmembrane protein</fullName>
    </recommendedName>
</protein>
<dbReference type="AlphaFoldDB" id="A0A518JQH6"/>
<feature type="transmembrane region" description="Helical" evidence="2">
    <location>
        <begin position="255"/>
        <end position="275"/>
    </location>
</feature>
<dbReference type="Proteomes" id="UP000315082">
    <property type="component" value="Chromosome"/>
</dbReference>
<evidence type="ECO:0000313" key="4">
    <source>
        <dbReference type="Proteomes" id="UP000315082"/>
    </source>
</evidence>
<dbReference type="EMBL" id="CP036348">
    <property type="protein sequence ID" value="QDV67792.1"/>
    <property type="molecule type" value="Genomic_DNA"/>
</dbReference>
<evidence type="ECO:0008006" key="5">
    <source>
        <dbReference type="Google" id="ProtNLM"/>
    </source>
</evidence>
<dbReference type="RefSeq" id="WP_145092549.1">
    <property type="nucleotide sequence ID" value="NZ_CP036348.1"/>
</dbReference>
<accession>A0A518JQH6</accession>
<reference evidence="3 4" key="1">
    <citation type="submission" date="2019-02" db="EMBL/GenBank/DDBJ databases">
        <title>Deep-cultivation of Planctomycetes and their phenomic and genomic characterization uncovers novel biology.</title>
        <authorList>
            <person name="Wiegand S."/>
            <person name="Jogler M."/>
            <person name="Boedeker C."/>
            <person name="Pinto D."/>
            <person name="Vollmers J."/>
            <person name="Rivas-Marin E."/>
            <person name="Kohn T."/>
            <person name="Peeters S.H."/>
            <person name="Heuer A."/>
            <person name="Rast P."/>
            <person name="Oberbeckmann S."/>
            <person name="Bunk B."/>
            <person name="Jeske O."/>
            <person name="Meyerdierks A."/>
            <person name="Storesund J.E."/>
            <person name="Kallscheuer N."/>
            <person name="Luecker S."/>
            <person name="Lage O.M."/>
            <person name="Pohl T."/>
            <person name="Merkel B.J."/>
            <person name="Hornburger P."/>
            <person name="Mueller R.-W."/>
            <person name="Bruemmer F."/>
            <person name="Labrenz M."/>
            <person name="Spormann A.M."/>
            <person name="Op den Camp H."/>
            <person name="Overmann J."/>
            <person name="Amann R."/>
            <person name="Jetten M.S.M."/>
            <person name="Mascher T."/>
            <person name="Medema M.H."/>
            <person name="Devos D.P."/>
            <person name="Kaster A.-K."/>
            <person name="Ovreas L."/>
            <person name="Rohde M."/>
            <person name="Galperin M.Y."/>
            <person name="Jogler C."/>
        </authorList>
    </citation>
    <scope>NUCLEOTIDE SEQUENCE [LARGE SCALE GENOMIC DNA]</scope>
    <source>
        <strain evidence="3 4">Poly24</strain>
    </source>
</reference>
<dbReference type="OrthoDB" id="268911at2"/>
<keyword evidence="2" id="KW-0472">Membrane</keyword>
<evidence type="ECO:0000313" key="3">
    <source>
        <dbReference type="EMBL" id="QDV67792.1"/>
    </source>
</evidence>
<name>A0A518JQH6_9BACT</name>
<keyword evidence="4" id="KW-1185">Reference proteome</keyword>
<proteinExistence type="predicted"/>
<gene>
    <name evidence="3" type="ORF">Poly24_14960</name>
</gene>
<feature type="region of interest" description="Disordered" evidence="1">
    <location>
        <begin position="103"/>
        <end position="135"/>
    </location>
</feature>
<dbReference type="KEGG" id="rcf:Poly24_14960"/>
<evidence type="ECO:0000256" key="1">
    <source>
        <dbReference type="SAM" id="MobiDB-lite"/>
    </source>
</evidence>
<keyword evidence="2" id="KW-0812">Transmembrane</keyword>
<sequence>MTILRRIRHALFASIAAFLLAILFVPTEEPRTVWSIANGDTNDSPQVVIAAGVASTPLQSPSRLPKLLTARLRWRLMMTQHYADQDIDRQFSNAVEAVDETNETAATVSDAEMTLTSYRQPVEGEDDATTGSDTDTPISEAVALERAAEANDLLSGHQFWTRQHDRASEAYDQLLSLDKPSVVATPVATLPGLPTPRGLLIAVCCGLLGGFTMASLDAMAYRKQRREEVGGDETLHLPASWFHVRRTPLQRLAHGMRTACIAWIVVVVLMLVASARKEMGIQRVTKWPLAELAEMV</sequence>
<organism evidence="3 4">
    <name type="scientific">Rosistilla carotiformis</name>
    <dbReference type="NCBI Taxonomy" id="2528017"/>
    <lineage>
        <taxon>Bacteria</taxon>
        <taxon>Pseudomonadati</taxon>
        <taxon>Planctomycetota</taxon>
        <taxon>Planctomycetia</taxon>
        <taxon>Pirellulales</taxon>
        <taxon>Pirellulaceae</taxon>
        <taxon>Rosistilla</taxon>
    </lineage>
</organism>
<keyword evidence="2" id="KW-1133">Transmembrane helix</keyword>
<evidence type="ECO:0000256" key="2">
    <source>
        <dbReference type="SAM" id="Phobius"/>
    </source>
</evidence>